<keyword evidence="6 8" id="KW-0472">Membrane</keyword>
<keyword evidence="10" id="KW-1185">Reference proteome</keyword>
<keyword evidence="4 8" id="KW-0812">Transmembrane</keyword>
<dbReference type="PANTHER" id="PTHR37937">
    <property type="entry name" value="CONJUGATIVE TRANSFER: DNA TRANSPORT"/>
    <property type="match status" value="1"/>
</dbReference>
<accession>A0A1H6UC48</accession>
<feature type="region of interest" description="Disordered" evidence="7">
    <location>
        <begin position="475"/>
        <end position="506"/>
    </location>
</feature>
<evidence type="ECO:0000256" key="1">
    <source>
        <dbReference type="ARBA" id="ARBA00004651"/>
    </source>
</evidence>
<evidence type="ECO:0000256" key="5">
    <source>
        <dbReference type="ARBA" id="ARBA00022989"/>
    </source>
</evidence>
<name>A0A1H6UC48_9LACT</name>
<keyword evidence="3" id="KW-1003">Cell membrane</keyword>
<gene>
    <name evidence="9" type="ORF">SAMN04488113_12731</name>
</gene>
<keyword evidence="5 8" id="KW-1133">Transmembrane helix</keyword>
<evidence type="ECO:0000256" key="6">
    <source>
        <dbReference type="ARBA" id="ARBA00023136"/>
    </source>
</evidence>
<dbReference type="AlphaFoldDB" id="A0A1H6UC48"/>
<sequence length="653" mass="75123">MTKNKTVSLLIFIGMYIVLSLLIIRGSMLVNRGYDFQPQIVEDSIRSFIQVPFALPVREDLTVFALFSSLVAIYGAHTYINPKHYRHREEYGSAKWGSLKDLKPYVDKQADDNLLLSKNTKLALDKGRAKRNNNVFVVGGSGAGKSRFLVKPNLLQQHSSYIITDPKGEMLRDTGNMFEDAGYTIKVFDLYNMSQSFKYNPFAYIKNDEDILVLIDNLIHNTQAPDQKSNDPFWEKSEKALLQSLIAYIHYYVDEKEYRNVSTVLRLLEYAQSSDETQETDLDLLMNETHATDPNNFAYRQYQIFKQSADKTRQSILISTSVRLSPFNIQAVSDLTAYDDMAIDDLANEKTVIYILLSDTNQTYNFLVAMFLEQVFQRLYHIHDFEQGVRYPVRLMLDEFANIGRINQFEQRLATMRSRKLSATIITQDLSQIEAKYKTSWKSLIGNCDTFVYLGSNEKGTNDYVSKLLGKETIDTRSEGKSRGSSRSNSLNHQKTGRDLLTPDELGHLDDSKNVTIIRGLDPFLDDKYPLNKHKRYKLLHDTPNDSNAFDYVSYKAALKKQHPTNHPTEQSPQAFTAMTEDELNLYKEIVERQITKRSDLSDEQKKAVTEQTNSELTDLYMTEQNNQTFVDTIINERELVEVPSSEALEERI</sequence>
<dbReference type="InterPro" id="IPR027417">
    <property type="entry name" value="P-loop_NTPase"/>
</dbReference>
<dbReference type="SUPFAM" id="SSF52540">
    <property type="entry name" value="P-loop containing nucleoside triphosphate hydrolases"/>
    <property type="match status" value="1"/>
</dbReference>
<proteinExistence type="inferred from homology"/>
<evidence type="ECO:0000256" key="4">
    <source>
        <dbReference type="ARBA" id="ARBA00022692"/>
    </source>
</evidence>
<organism evidence="9 10">
    <name type="scientific">Alkalibacterium gilvum</name>
    <dbReference type="NCBI Taxonomy" id="1130080"/>
    <lineage>
        <taxon>Bacteria</taxon>
        <taxon>Bacillati</taxon>
        <taxon>Bacillota</taxon>
        <taxon>Bacilli</taxon>
        <taxon>Lactobacillales</taxon>
        <taxon>Carnobacteriaceae</taxon>
        <taxon>Alkalibacterium</taxon>
    </lineage>
</organism>
<evidence type="ECO:0000256" key="8">
    <source>
        <dbReference type="SAM" id="Phobius"/>
    </source>
</evidence>
<dbReference type="GO" id="GO:0005886">
    <property type="term" value="C:plasma membrane"/>
    <property type="evidence" value="ECO:0007669"/>
    <property type="project" value="UniProtKB-SubCell"/>
</dbReference>
<dbReference type="Gene3D" id="3.40.50.300">
    <property type="entry name" value="P-loop containing nucleotide triphosphate hydrolases"/>
    <property type="match status" value="2"/>
</dbReference>
<evidence type="ECO:0000313" key="9">
    <source>
        <dbReference type="EMBL" id="SEI87227.1"/>
    </source>
</evidence>
<dbReference type="EMBL" id="FNYW01000027">
    <property type="protein sequence ID" value="SEI87227.1"/>
    <property type="molecule type" value="Genomic_DNA"/>
</dbReference>
<evidence type="ECO:0000256" key="3">
    <source>
        <dbReference type="ARBA" id="ARBA00022475"/>
    </source>
</evidence>
<comment type="similarity">
    <text evidence="2">Belongs to the VirD4/TraG family.</text>
</comment>
<evidence type="ECO:0000256" key="7">
    <source>
        <dbReference type="SAM" id="MobiDB-lite"/>
    </source>
</evidence>
<dbReference type="CDD" id="cd01127">
    <property type="entry name" value="TrwB_TraG_TraD_VirD4"/>
    <property type="match status" value="1"/>
</dbReference>
<protein>
    <submittedName>
        <fullName evidence="9">Type IV secretion system protein VirD4</fullName>
    </submittedName>
</protein>
<dbReference type="RefSeq" id="WP_091635452.1">
    <property type="nucleotide sequence ID" value="NZ_FNYW01000027.1"/>
</dbReference>
<dbReference type="InterPro" id="IPR003688">
    <property type="entry name" value="TraG/VirD4"/>
</dbReference>
<comment type="subcellular location">
    <subcellularLocation>
        <location evidence="1">Cell membrane</location>
        <topology evidence="1">Multi-pass membrane protein</topology>
    </subcellularLocation>
</comment>
<dbReference type="Proteomes" id="UP000198564">
    <property type="component" value="Unassembled WGS sequence"/>
</dbReference>
<dbReference type="OrthoDB" id="9766496at2"/>
<dbReference type="Pfam" id="PF02534">
    <property type="entry name" value="T4SS-DNA_transf"/>
    <property type="match status" value="1"/>
</dbReference>
<evidence type="ECO:0000313" key="10">
    <source>
        <dbReference type="Proteomes" id="UP000198564"/>
    </source>
</evidence>
<dbReference type="NCBIfam" id="NF045973">
    <property type="entry name" value="conju_CD1115"/>
    <property type="match status" value="1"/>
</dbReference>
<dbReference type="InterPro" id="IPR051539">
    <property type="entry name" value="T4SS-coupling_protein"/>
</dbReference>
<dbReference type="STRING" id="1130080.SAMN04488113_12731"/>
<reference evidence="10" key="1">
    <citation type="submission" date="2016-10" db="EMBL/GenBank/DDBJ databases">
        <authorList>
            <person name="Varghese N."/>
            <person name="Submissions S."/>
        </authorList>
    </citation>
    <scope>NUCLEOTIDE SEQUENCE [LARGE SCALE GENOMIC DNA]</scope>
    <source>
        <strain evidence="10">DSM 25751</strain>
    </source>
</reference>
<dbReference type="PANTHER" id="PTHR37937:SF1">
    <property type="entry name" value="CONJUGATIVE TRANSFER: DNA TRANSPORT"/>
    <property type="match status" value="1"/>
</dbReference>
<evidence type="ECO:0000256" key="2">
    <source>
        <dbReference type="ARBA" id="ARBA00008806"/>
    </source>
</evidence>
<feature type="transmembrane region" description="Helical" evidence="8">
    <location>
        <begin position="7"/>
        <end position="28"/>
    </location>
</feature>